<evidence type="ECO:0000313" key="2">
    <source>
        <dbReference type="Proteomes" id="UP000184207"/>
    </source>
</evidence>
<reference evidence="2" key="1">
    <citation type="submission" date="2016-12" db="EMBL/GenBank/DDBJ databases">
        <authorList>
            <person name="Varghese N."/>
            <person name="Submissions S."/>
        </authorList>
    </citation>
    <scope>NUCLEOTIDE SEQUENCE [LARGE SCALE GENOMIC DNA]</scope>
    <source>
        <strain evidence="2">DSM 13020</strain>
    </source>
</reference>
<keyword evidence="2" id="KW-1185">Reference proteome</keyword>
<organism evidence="1 2">
    <name type="scientific">Fervidobacterium gondwanense DSM 13020</name>
    <dbReference type="NCBI Taxonomy" id="1121883"/>
    <lineage>
        <taxon>Bacteria</taxon>
        <taxon>Thermotogati</taxon>
        <taxon>Thermotogota</taxon>
        <taxon>Thermotogae</taxon>
        <taxon>Thermotogales</taxon>
        <taxon>Fervidobacteriaceae</taxon>
        <taxon>Fervidobacterium</taxon>
    </lineage>
</organism>
<sequence length="73" mass="8553">MMKEYVEILKTIFDPVAIFLKDEEFVVVVKDEKTVQDAVKKLSETIDDDISLMILNNDEYEKMKDKVLGERLL</sequence>
<dbReference type="EMBL" id="FRDJ01000010">
    <property type="protein sequence ID" value="SHN66428.1"/>
    <property type="molecule type" value="Genomic_DNA"/>
</dbReference>
<dbReference type="Proteomes" id="UP000184207">
    <property type="component" value="Unassembled WGS sequence"/>
</dbReference>
<proteinExistence type="predicted"/>
<accession>A0A1M7T6U0</accession>
<protein>
    <submittedName>
        <fullName evidence="1">Uncharacterized protein</fullName>
    </submittedName>
</protein>
<gene>
    <name evidence="1" type="ORF">SAMN02745226_01618</name>
</gene>
<dbReference type="AlphaFoldDB" id="A0A1M7T6U0"/>
<evidence type="ECO:0000313" key="1">
    <source>
        <dbReference type="EMBL" id="SHN66428.1"/>
    </source>
</evidence>
<dbReference type="STRING" id="1121883.SAMN02745226_01618"/>
<name>A0A1M7T6U0_FERGO</name>